<proteinExistence type="predicted"/>
<dbReference type="AlphaFoldDB" id="A0A254PW47"/>
<dbReference type="RefSeq" id="WP_088526260.1">
    <property type="nucleotide sequence ID" value="NZ_NGUP01000007.1"/>
</dbReference>
<organism evidence="2 3">
    <name type="scientific">Polynucleobacter campilacus</name>
    <dbReference type="NCBI Taxonomy" id="1743163"/>
    <lineage>
        <taxon>Bacteria</taxon>
        <taxon>Pseudomonadati</taxon>
        <taxon>Pseudomonadota</taxon>
        <taxon>Betaproteobacteria</taxon>
        <taxon>Burkholderiales</taxon>
        <taxon>Burkholderiaceae</taxon>
        <taxon>Polynucleobacter</taxon>
    </lineage>
</organism>
<evidence type="ECO:0000313" key="3">
    <source>
        <dbReference type="Proteomes" id="UP000197528"/>
    </source>
</evidence>
<reference evidence="2 3" key="1">
    <citation type="submission" date="2017-05" db="EMBL/GenBank/DDBJ databases">
        <title>Genome of Polynucleobacter sp. MWH-Feld-100.</title>
        <authorList>
            <person name="Hahn M.W."/>
        </authorList>
    </citation>
    <scope>NUCLEOTIDE SEQUENCE [LARGE SCALE GENOMIC DNA]</scope>
    <source>
        <strain evidence="2 3">MWH-Feld-100</strain>
    </source>
</reference>
<gene>
    <name evidence="2" type="ORF">CBI31_09995</name>
</gene>
<dbReference type="EMBL" id="NGUP01000007">
    <property type="protein sequence ID" value="OWS68761.1"/>
    <property type="molecule type" value="Genomic_DNA"/>
</dbReference>
<feature type="transmembrane region" description="Helical" evidence="1">
    <location>
        <begin position="45"/>
        <end position="62"/>
    </location>
</feature>
<keyword evidence="1" id="KW-0812">Transmembrane</keyword>
<name>A0A254PW47_9BURK</name>
<protein>
    <submittedName>
        <fullName evidence="2">Uncharacterized protein</fullName>
    </submittedName>
</protein>
<keyword evidence="3" id="KW-1185">Reference proteome</keyword>
<sequence length="78" mass="9026">MNKQVESTPVDPKVKRTMLWLKFAIVVFPIALVGQVWILYQDYSLTNLFFVLITAFALYSTINSYKKFKAYEAAAKNQ</sequence>
<feature type="transmembrane region" description="Helical" evidence="1">
    <location>
        <begin position="20"/>
        <end position="39"/>
    </location>
</feature>
<keyword evidence="1" id="KW-0472">Membrane</keyword>
<evidence type="ECO:0000256" key="1">
    <source>
        <dbReference type="SAM" id="Phobius"/>
    </source>
</evidence>
<evidence type="ECO:0000313" key="2">
    <source>
        <dbReference type="EMBL" id="OWS68761.1"/>
    </source>
</evidence>
<accession>A0A254PW47</accession>
<comment type="caution">
    <text evidence="2">The sequence shown here is derived from an EMBL/GenBank/DDBJ whole genome shotgun (WGS) entry which is preliminary data.</text>
</comment>
<dbReference type="Proteomes" id="UP000197528">
    <property type="component" value="Unassembled WGS sequence"/>
</dbReference>
<keyword evidence="1" id="KW-1133">Transmembrane helix</keyword>